<reference evidence="6 7" key="1">
    <citation type="submission" date="2022-10" db="EMBL/GenBank/DDBJ databases">
        <title>Defluviimonas sp. nov., isolated from ocean surface sediments.</title>
        <authorList>
            <person name="He W."/>
            <person name="Wang L."/>
            <person name="Zhang D.-F."/>
        </authorList>
    </citation>
    <scope>NUCLEOTIDE SEQUENCE [LARGE SCALE GENOMIC DNA]</scope>
    <source>
        <strain evidence="6 7">WL0050</strain>
    </source>
</reference>
<evidence type="ECO:0000256" key="2">
    <source>
        <dbReference type="ARBA" id="ARBA00023054"/>
    </source>
</evidence>
<dbReference type="InterPro" id="IPR050465">
    <property type="entry name" value="UPF0194_transport"/>
</dbReference>
<feature type="coiled-coil region" evidence="3">
    <location>
        <begin position="103"/>
        <end position="137"/>
    </location>
</feature>
<keyword evidence="4" id="KW-0472">Membrane</keyword>
<keyword evidence="4" id="KW-0812">Transmembrane</keyword>
<sequence>MGLQPRHYIIGIVGAGVLVGLGWLTFRTEPVPVDLAEVRRAPMTVTVNAEGETRIRDIFEVSAPISGTVQRAPVEVGDPVIKGETVVAVVEPAAPAFLDTRAREQAEAAVREAEAALRLAEAQLRQADEELAHATSTHARAKALAERGVSSLTQLEDATQILSIRIAAQEAAQSGVEMSTSALQRARAALIEPGSASGRGETCCVTLYAPITGTVLSVDIVSAGPVTAGTRLVSIGRMDDLEIVADLLSADAIGLEPGARAIVDRWGGPVPLEASLRSLAPTAKTKVSALGIEEQRVDATFDFVSPPEARASLGDRYAVYLRIVTWEEEDVLQVPLSALFRRDGSWAVFRVEDDRAELAKVNIGHRNSETAEVVGGLEEGDRVILHPSDEIQDSGYVTERNGSR</sequence>
<dbReference type="InterPro" id="IPR030190">
    <property type="entry name" value="MacA_alpha-hairpin_sf"/>
</dbReference>
<dbReference type="PANTHER" id="PTHR32347">
    <property type="entry name" value="EFFLUX SYSTEM COMPONENT YKNX-RELATED"/>
    <property type="match status" value="1"/>
</dbReference>
<dbReference type="Gene3D" id="6.10.140.1990">
    <property type="match status" value="1"/>
</dbReference>
<keyword evidence="4" id="KW-1133">Transmembrane helix</keyword>
<name>A0ABT2ZMY5_9RHOB</name>
<comment type="subcellular location">
    <subcellularLocation>
        <location evidence="1">Cell envelope</location>
    </subcellularLocation>
</comment>
<dbReference type="Pfam" id="PF25989">
    <property type="entry name" value="YknX_C"/>
    <property type="match status" value="1"/>
</dbReference>
<dbReference type="InterPro" id="IPR058637">
    <property type="entry name" value="YknX-like_C"/>
</dbReference>
<dbReference type="RefSeq" id="WP_263739666.1">
    <property type="nucleotide sequence ID" value="NZ_JAOWKZ010000002.1"/>
</dbReference>
<organism evidence="6 7">
    <name type="scientific">Albidovulum litorale</name>
    <dbReference type="NCBI Taxonomy" id="2984134"/>
    <lineage>
        <taxon>Bacteria</taxon>
        <taxon>Pseudomonadati</taxon>
        <taxon>Pseudomonadota</taxon>
        <taxon>Alphaproteobacteria</taxon>
        <taxon>Rhodobacterales</taxon>
        <taxon>Paracoccaceae</taxon>
        <taxon>Albidovulum</taxon>
    </lineage>
</organism>
<keyword evidence="7" id="KW-1185">Reference proteome</keyword>
<evidence type="ECO:0000313" key="7">
    <source>
        <dbReference type="Proteomes" id="UP001652564"/>
    </source>
</evidence>
<protein>
    <submittedName>
        <fullName evidence="6">HlyD family efflux transporter periplasmic adaptor subunit</fullName>
    </submittedName>
</protein>
<evidence type="ECO:0000259" key="5">
    <source>
        <dbReference type="Pfam" id="PF25989"/>
    </source>
</evidence>
<dbReference type="Proteomes" id="UP001652564">
    <property type="component" value="Unassembled WGS sequence"/>
</dbReference>
<evidence type="ECO:0000313" key="6">
    <source>
        <dbReference type="EMBL" id="MCV2872484.1"/>
    </source>
</evidence>
<dbReference type="PANTHER" id="PTHR32347:SF29">
    <property type="entry name" value="UPF0194 MEMBRANE PROTEIN YBHG"/>
    <property type="match status" value="1"/>
</dbReference>
<gene>
    <name evidence="6" type="ORF">OEZ71_09260</name>
</gene>
<dbReference type="Gene3D" id="2.40.50.100">
    <property type="match status" value="1"/>
</dbReference>
<keyword evidence="2 3" id="KW-0175">Coiled coil</keyword>
<proteinExistence type="predicted"/>
<evidence type="ECO:0000256" key="1">
    <source>
        <dbReference type="ARBA" id="ARBA00004196"/>
    </source>
</evidence>
<feature type="domain" description="YknX-like C-terminal permuted SH3-like" evidence="5">
    <location>
        <begin position="331"/>
        <end position="394"/>
    </location>
</feature>
<dbReference type="Gene3D" id="2.40.420.20">
    <property type="match status" value="1"/>
</dbReference>
<dbReference type="EMBL" id="JAOWKZ010000002">
    <property type="protein sequence ID" value="MCV2872484.1"/>
    <property type="molecule type" value="Genomic_DNA"/>
</dbReference>
<evidence type="ECO:0000256" key="4">
    <source>
        <dbReference type="SAM" id="Phobius"/>
    </source>
</evidence>
<comment type="caution">
    <text evidence="6">The sequence shown here is derived from an EMBL/GenBank/DDBJ whole genome shotgun (WGS) entry which is preliminary data.</text>
</comment>
<evidence type="ECO:0000256" key="3">
    <source>
        <dbReference type="SAM" id="Coils"/>
    </source>
</evidence>
<accession>A0ABT2ZMY5</accession>
<feature type="transmembrane region" description="Helical" evidence="4">
    <location>
        <begin position="7"/>
        <end position="26"/>
    </location>
</feature>